<feature type="transmembrane region" description="Helical" evidence="1">
    <location>
        <begin position="213"/>
        <end position="233"/>
    </location>
</feature>
<keyword evidence="1" id="KW-0812">Transmembrane</keyword>
<dbReference type="GeneID" id="24096238"/>
<dbReference type="RefSeq" id="XP_012180610.1">
    <property type="nucleotide sequence ID" value="XM_012325220.1"/>
</dbReference>
<gene>
    <name evidence="3" type="ORF">FIBRA_03376</name>
</gene>
<accession>J4HVY6</accession>
<evidence type="ECO:0000313" key="3">
    <source>
        <dbReference type="EMBL" id="CCM01327.1"/>
    </source>
</evidence>
<dbReference type="EMBL" id="HE797027">
    <property type="protein sequence ID" value="CCM01327.1"/>
    <property type="molecule type" value="Genomic_DNA"/>
</dbReference>
<dbReference type="Proteomes" id="UP000006352">
    <property type="component" value="Unassembled WGS sequence"/>
</dbReference>
<evidence type="ECO:0008006" key="5">
    <source>
        <dbReference type="Google" id="ProtNLM"/>
    </source>
</evidence>
<sequence>MQVGHLLHSWLFGLGVLLLVNGQVNVTLQSTASEIVYSPPLCSGTVETCASAWRLIPSPDGSGIDIASTDGPTAASGDLIPQMFLTFTGIQLYIWTSSSSTAMANVSLSTQDPTVSITSQVDTAVGLIAVVDLPGDRATTLTITYINASDKGTRLDFSNLTIVTPSNQTSPFASTILPQSATILPFTPIISAAPLKMSSPSSTQTTSDVVAEVLGAVLGVVLSGLAVIAIRYYRRRRRRPTRTTTGGS</sequence>
<evidence type="ECO:0000256" key="1">
    <source>
        <dbReference type="SAM" id="Phobius"/>
    </source>
</evidence>
<dbReference type="STRING" id="599839.J4HVY6"/>
<evidence type="ECO:0000256" key="2">
    <source>
        <dbReference type="SAM" id="SignalP"/>
    </source>
</evidence>
<keyword evidence="4" id="KW-1185">Reference proteome</keyword>
<dbReference type="AlphaFoldDB" id="J4HVY6"/>
<name>J4HVY6_9APHY</name>
<reference evidence="3 4" key="1">
    <citation type="journal article" date="2012" name="Appl. Environ. Microbiol.">
        <title>Short-read sequencing for genomic analysis of the brown rot fungus Fibroporia radiculosa.</title>
        <authorList>
            <person name="Tang J.D."/>
            <person name="Perkins A.D."/>
            <person name="Sonstegard T.S."/>
            <person name="Schroeder S.G."/>
            <person name="Burgess S.C."/>
            <person name="Diehl S.V."/>
        </authorList>
    </citation>
    <scope>NUCLEOTIDE SEQUENCE [LARGE SCALE GENOMIC DNA]</scope>
    <source>
        <strain evidence="3 4">TFFH 294</strain>
    </source>
</reference>
<organism evidence="3 4">
    <name type="scientific">Fibroporia radiculosa</name>
    <dbReference type="NCBI Taxonomy" id="599839"/>
    <lineage>
        <taxon>Eukaryota</taxon>
        <taxon>Fungi</taxon>
        <taxon>Dikarya</taxon>
        <taxon>Basidiomycota</taxon>
        <taxon>Agaricomycotina</taxon>
        <taxon>Agaricomycetes</taxon>
        <taxon>Polyporales</taxon>
        <taxon>Fibroporiaceae</taxon>
        <taxon>Fibroporia</taxon>
    </lineage>
</organism>
<feature type="signal peptide" evidence="2">
    <location>
        <begin position="1"/>
        <end position="22"/>
    </location>
</feature>
<keyword evidence="1" id="KW-0472">Membrane</keyword>
<keyword evidence="1" id="KW-1133">Transmembrane helix</keyword>
<dbReference type="OrthoDB" id="3267422at2759"/>
<proteinExistence type="predicted"/>
<feature type="chain" id="PRO_5003778365" description="Mid2 domain-containing protein" evidence="2">
    <location>
        <begin position="23"/>
        <end position="248"/>
    </location>
</feature>
<evidence type="ECO:0000313" key="4">
    <source>
        <dbReference type="Proteomes" id="UP000006352"/>
    </source>
</evidence>
<dbReference type="HOGENOM" id="CLU_076150_0_0_1"/>
<dbReference type="InParanoid" id="J4HVY6"/>
<keyword evidence="2" id="KW-0732">Signal</keyword>
<protein>
    <recommendedName>
        <fullName evidence="5">Mid2 domain-containing protein</fullName>
    </recommendedName>
</protein>